<feature type="transmembrane region" description="Helical" evidence="4">
    <location>
        <begin position="276"/>
        <end position="296"/>
    </location>
</feature>
<feature type="transmembrane region" description="Helical" evidence="4">
    <location>
        <begin position="363"/>
        <end position="382"/>
    </location>
</feature>
<evidence type="ECO:0000256" key="1">
    <source>
        <dbReference type="ARBA" id="ARBA00022692"/>
    </source>
</evidence>
<keyword evidence="7" id="KW-1185">Reference proteome</keyword>
<name>A0A1I3IH92_9RHOB</name>
<dbReference type="InterPro" id="IPR036259">
    <property type="entry name" value="MFS_trans_sf"/>
</dbReference>
<dbReference type="Gene3D" id="1.20.1250.20">
    <property type="entry name" value="MFS general substrate transporter like domains"/>
    <property type="match status" value="1"/>
</dbReference>
<feature type="transmembrane region" description="Helical" evidence="4">
    <location>
        <begin position="12"/>
        <end position="38"/>
    </location>
</feature>
<accession>A0A1I3IH92</accession>
<feature type="domain" description="Major facilitator superfamily (MFS) profile" evidence="5">
    <location>
        <begin position="212"/>
        <end position="388"/>
    </location>
</feature>
<proteinExistence type="predicted"/>
<feature type="transmembrane region" description="Helical" evidence="4">
    <location>
        <begin position="74"/>
        <end position="93"/>
    </location>
</feature>
<dbReference type="PROSITE" id="PS50850">
    <property type="entry name" value="MFS"/>
    <property type="match status" value="1"/>
</dbReference>
<feature type="transmembrane region" description="Helical" evidence="4">
    <location>
        <begin position="302"/>
        <end position="326"/>
    </location>
</feature>
<organism evidence="6 7">
    <name type="scientific">Jannaschia pohangensis</name>
    <dbReference type="NCBI Taxonomy" id="390807"/>
    <lineage>
        <taxon>Bacteria</taxon>
        <taxon>Pseudomonadati</taxon>
        <taxon>Pseudomonadota</taxon>
        <taxon>Alphaproteobacteria</taxon>
        <taxon>Rhodobacterales</taxon>
        <taxon>Roseobacteraceae</taxon>
        <taxon>Jannaschia</taxon>
    </lineage>
</organism>
<dbReference type="Pfam" id="PF07690">
    <property type="entry name" value="MFS_1"/>
    <property type="match status" value="1"/>
</dbReference>
<dbReference type="STRING" id="390807.SAMN04488095_0966"/>
<dbReference type="InterPro" id="IPR020846">
    <property type="entry name" value="MFS_dom"/>
</dbReference>
<protein>
    <submittedName>
        <fullName evidence="6">Predicted arabinose efflux permease, MFS family</fullName>
    </submittedName>
</protein>
<keyword evidence="2 4" id="KW-1133">Transmembrane helix</keyword>
<evidence type="ECO:0000259" key="5">
    <source>
        <dbReference type="PROSITE" id="PS50850"/>
    </source>
</evidence>
<evidence type="ECO:0000313" key="7">
    <source>
        <dbReference type="Proteomes" id="UP000199110"/>
    </source>
</evidence>
<sequence>MTAPRSTTAYLGLLTANTILASAMPMLIILGGLAGLMLAPSPFLATMPPAVQTLAGLIAAGPFSLLMGRVGRRAGFLVGAGCAALGGVVGVWALMTGSFALLCAAHLMLGAALACYQYFRFAAAEVVPPRWQPVAISLMLTSGLVAAFAGPQIFIWTRDGLFDVPLAGAYAAISVISLVGLLPLLALRLGPPPMSQPLGRIAALAILRRPDVLSAVALGAVAQGTMVFLMAPTPLAMIGQGLSEAMAGDVIRWHVVAMFAPSFITGFVIQRLGARPVAGAGLALLLVSAGVAASGLTGAHFYGSLVLLGLGWNFGFIGATSMLAAAAPPEDRAVAQGANDTVIALAATVCAFASGAIVTGPGWTVLALIAVAILLGALALLWRRPVPA</sequence>
<feature type="transmembrane region" description="Helical" evidence="4">
    <location>
        <begin position="99"/>
        <end position="119"/>
    </location>
</feature>
<evidence type="ECO:0000256" key="2">
    <source>
        <dbReference type="ARBA" id="ARBA00022989"/>
    </source>
</evidence>
<dbReference type="RefSeq" id="WP_245749116.1">
    <property type="nucleotide sequence ID" value="NZ_FORA01000001.1"/>
</dbReference>
<dbReference type="SUPFAM" id="SSF103473">
    <property type="entry name" value="MFS general substrate transporter"/>
    <property type="match status" value="1"/>
</dbReference>
<feature type="transmembrane region" description="Helical" evidence="4">
    <location>
        <begin position="167"/>
        <end position="191"/>
    </location>
</feature>
<dbReference type="GO" id="GO:0022857">
    <property type="term" value="F:transmembrane transporter activity"/>
    <property type="evidence" value="ECO:0007669"/>
    <property type="project" value="InterPro"/>
</dbReference>
<dbReference type="Proteomes" id="UP000199110">
    <property type="component" value="Unassembled WGS sequence"/>
</dbReference>
<evidence type="ECO:0000256" key="4">
    <source>
        <dbReference type="SAM" id="Phobius"/>
    </source>
</evidence>
<dbReference type="PANTHER" id="PTHR23534">
    <property type="entry name" value="MFS PERMEASE"/>
    <property type="match status" value="1"/>
</dbReference>
<evidence type="ECO:0000313" key="6">
    <source>
        <dbReference type="EMBL" id="SFI47229.1"/>
    </source>
</evidence>
<gene>
    <name evidence="6" type="ORF">SAMN04488095_0966</name>
</gene>
<feature type="transmembrane region" description="Helical" evidence="4">
    <location>
        <begin position="338"/>
        <end position="357"/>
    </location>
</feature>
<keyword evidence="3 4" id="KW-0472">Membrane</keyword>
<feature type="transmembrane region" description="Helical" evidence="4">
    <location>
        <begin position="251"/>
        <end position="269"/>
    </location>
</feature>
<dbReference type="PANTHER" id="PTHR23534:SF1">
    <property type="entry name" value="MAJOR FACILITATOR SUPERFAMILY PROTEIN"/>
    <property type="match status" value="1"/>
</dbReference>
<feature type="transmembrane region" description="Helical" evidence="4">
    <location>
        <begin position="131"/>
        <end position="155"/>
    </location>
</feature>
<dbReference type="EMBL" id="FORA01000001">
    <property type="protein sequence ID" value="SFI47229.1"/>
    <property type="molecule type" value="Genomic_DNA"/>
</dbReference>
<reference evidence="6 7" key="1">
    <citation type="submission" date="2016-10" db="EMBL/GenBank/DDBJ databases">
        <authorList>
            <person name="de Groot N.N."/>
        </authorList>
    </citation>
    <scope>NUCLEOTIDE SEQUENCE [LARGE SCALE GENOMIC DNA]</scope>
    <source>
        <strain evidence="6 7">DSM 19073</strain>
    </source>
</reference>
<evidence type="ECO:0000256" key="3">
    <source>
        <dbReference type="ARBA" id="ARBA00023136"/>
    </source>
</evidence>
<dbReference type="InterPro" id="IPR011701">
    <property type="entry name" value="MFS"/>
</dbReference>
<keyword evidence="1 4" id="KW-0812">Transmembrane</keyword>
<feature type="transmembrane region" description="Helical" evidence="4">
    <location>
        <begin position="212"/>
        <end position="231"/>
    </location>
</feature>
<dbReference type="AlphaFoldDB" id="A0A1I3IH92"/>
<feature type="transmembrane region" description="Helical" evidence="4">
    <location>
        <begin position="50"/>
        <end position="67"/>
    </location>
</feature>